<dbReference type="AlphaFoldDB" id="A0A0B6Y757"/>
<feature type="compositionally biased region" description="Polar residues" evidence="1">
    <location>
        <begin position="92"/>
        <end position="102"/>
    </location>
</feature>
<evidence type="ECO:0000256" key="1">
    <source>
        <dbReference type="SAM" id="MobiDB-lite"/>
    </source>
</evidence>
<feature type="non-terminal residue" evidence="2">
    <location>
        <position position="1"/>
    </location>
</feature>
<organism evidence="2">
    <name type="scientific">Arion vulgaris</name>
    <dbReference type="NCBI Taxonomy" id="1028688"/>
    <lineage>
        <taxon>Eukaryota</taxon>
        <taxon>Metazoa</taxon>
        <taxon>Spiralia</taxon>
        <taxon>Lophotrochozoa</taxon>
        <taxon>Mollusca</taxon>
        <taxon>Gastropoda</taxon>
        <taxon>Heterobranchia</taxon>
        <taxon>Euthyneura</taxon>
        <taxon>Panpulmonata</taxon>
        <taxon>Eupulmonata</taxon>
        <taxon>Stylommatophora</taxon>
        <taxon>Helicina</taxon>
        <taxon>Arionoidea</taxon>
        <taxon>Arionidae</taxon>
        <taxon>Arion</taxon>
    </lineage>
</organism>
<protein>
    <submittedName>
        <fullName evidence="2">Uncharacterized protein</fullName>
    </submittedName>
</protein>
<reference evidence="2" key="1">
    <citation type="submission" date="2014-12" db="EMBL/GenBank/DDBJ databases">
        <title>Insight into the proteome of Arion vulgaris.</title>
        <authorList>
            <person name="Aradska J."/>
            <person name="Bulat T."/>
            <person name="Smidak R."/>
            <person name="Sarate P."/>
            <person name="Gangsoo J."/>
            <person name="Sialana F."/>
            <person name="Bilban M."/>
            <person name="Lubec G."/>
        </authorList>
    </citation>
    <scope>NUCLEOTIDE SEQUENCE</scope>
    <source>
        <tissue evidence="2">Skin</tissue>
    </source>
</reference>
<feature type="non-terminal residue" evidence="2">
    <location>
        <position position="102"/>
    </location>
</feature>
<sequence length="102" mass="11100">AFAINQANSNLLTLSTQKEIVELDIGYLLRPPVWLEDENEYDIEMLRNPSPGPETPDFLVVQTPLDTLQLNSGSQVPSSPYIPSPSASQASMQTGRGSSVIL</sequence>
<name>A0A0B6Y757_9EUPU</name>
<feature type="region of interest" description="Disordered" evidence="1">
    <location>
        <begin position="69"/>
        <end position="102"/>
    </location>
</feature>
<feature type="compositionally biased region" description="Low complexity" evidence="1">
    <location>
        <begin position="74"/>
        <end position="91"/>
    </location>
</feature>
<accession>A0A0B6Y757</accession>
<proteinExistence type="predicted"/>
<evidence type="ECO:0000313" key="2">
    <source>
        <dbReference type="EMBL" id="CEK51325.1"/>
    </source>
</evidence>
<gene>
    <name evidence="2" type="primary">ORF13136</name>
</gene>
<dbReference type="EMBL" id="HACG01004460">
    <property type="protein sequence ID" value="CEK51325.1"/>
    <property type="molecule type" value="Transcribed_RNA"/>
</dbReference>